<dbReference type="SMART" id="SM00220">
    <property type="entry name" value="S_TKc"/>
    <property type="match status" value="1"/>
</dbReference>
<dbReference type="GO" id="GO:0004694">
    <property type="term" value="F:eukaryotic translation initiation factor 2alpha kinase activity"/>
    <property type="evidence" value="ECO:0007669"/>
    <property type="project" value="InterPro"/>
</dbReference>
<evidence type="ECO:0000256" key="10">
    <source>
        <dbReference type="PIRSR" id="PIRSR000660-1"/>
    </source>
</evidence>
<comment type="similarity">
    <text evidence="7">Belongs to the protein kinase superfamily. Ser/Thr protein kinase family. GCN2 subfamily.</text>
</comment>
<dbReference type="Gene3D" id="3.10.110.10">
    <property type="entry name" value="Ubiquitin Conjugating Enzyme"/>
    <property type="match status" value="1"/>
</dbReference>
<dbReference type="SUPFAM" id="SSF54495">
    <property type="entry name" value="UBC-like"/>
    <property type="match status" value="1"/>
</dbReference>
<evidence type="ECO:0000256" key="8">
    <source>
        <dbReference type="ARBA" id="ARBA00047899"/>
    </source>
</evidence>
<name>A0AAV8WGG9_9CUCU</name>
<keyword evidence="2" id="KW-0723">Serine/threonine-protein kinase</keyword>
<keyword evidence="3" id="KW-0808">Transferase</keyword>
<feature type="domain" description="Protein kinase" evidence="14">
    <location>
        <begin position="185"/>
        <end position="467"/>
    </location>
</feature>
<dbReference type="PROSITE" id="PS00108">
    <property type="entry name" value="PROTEIN_KINASE_ST"/>
    <property type="match status" value="1"/>
</dbReference>
<dbReference type="PANTHER" id="PTHR11042">
    <property type="entry name" value="EUKARYOTIC TRANSLATION INITIATION FACTOR 2-ALPHA KINASE EIF2-ALPHA KINASE -RELATED"/>
    <property type="match status" value="1"/>
</dbReference>
<dbReference type="FunFam" id="3.10.110.10:FF:000057">
    <property type="entry name" value="eukaryotic translation initiation factor 2-alpha kinase 4"/>
    <property type="match status" value="1"/>
</dbReference>
<dbReference type="InterPro" id="IPR041715">
    <property type="entry name" value="HisRS-like_core"/>
</dbReference>
<dbReference type="EMBL" id="JANEYG010000001">
    <property type="protein sequence ID" value="KAJ8925528.1"/>
    <property type="molecule type" value="Genomic_DNA"/>
</dbReference>
<evidence type="ECO:0000259" key="15">
    <source>
        <dbReference type="PROSITE" id="PS50908"/>
    </source>
</evidence>
<feature type="region of interest" description="Disordered" evidence="13">
    <location>
        <begin position="146"/>
        <end position="217"/>
    </location>
</feature>
<feature type="domain" description="RWD" evidence="15">
    <location>
        <begin position="13"/>
        <end position="127"/>
    </location>
</feature>
<dbReference type="Pfam" id="PF13393">
    <property type="entry name" value="tRNA-synt_His"/>
    <property type="match status" value="1"/>
</dbReference>
<dbReference type="GO" id="GO:1990625">
    <property type="term" value="P:negative regulation of cytoplasmic translational initiation in response to stress"/>
    <property type="evidence" value="ECO:0007669"/>
    <property type="project" value="TreeGrafter"/>
</dbReference>
<dbReference type="Gene3D" id="3.30.930.10">
    <property type="entry name" value="Bira Bifunctional Protein, Domain 2"/>
    <property type="match status" value="1"/>
</dbReference>
<feature type="active site" description="Proton acceptor" evidence="10">
    <location>
        <position position="756"/>
    </location>
</feature>
<dbReference type="GO" id="GO:0005524">
    <property type="term" value="F:ATP binding"/>
    <property type="evidence" value="ECO:0007669"/>
    <property type="project" value="UniProtKB-UniRule"/>
</dbReference>
<dbReference type="InterPro" id="IPR006575">
    <property type="entry name" value="RWD_dom"/>
</dbReference>
<feature type="compositionally biased region" description="Acidic residues" evidence="13">
    <location>
        <begin position="646"/>
        <end position="655"/>
    </location>
</feature>
<dbReference type="InterPro" id="IPR016135">
    <property type="entry name" value="UBQ-conjugating_enzyme/RWD"/>
</dbReference>
<evidence type="ECO:0000256" key="7">
    <source>
        <dbReference type="ARBA" id="ARBA00037982"/>
    </source>
</evidence>
<keyword evidence="6 11" id="KW-0067">ATP-binding</keyword>
<dbReference type="Pfam" id="PF05773">
    <property type="entry name" value="RWD"/>
    <property type="match status" value="1"/>
</dbReference>
<dbReference type="CDD" id="cd23823">
    <property type="entry name" value="RWD_GCN2"/>
    <property type="match status" value="1"/>
</dbReference>
<evidence type="ECO:0000256" key="2">
    <source>
        <dbReference type="ARBA" id="ARBA00022527"/>
    </source>
</evidence>
<comment type="catalytic activity">
    <reaction evidence="9">
        <text>L-seryl-[protein] + ATP = O-phospho-L-seryl-[protein] + ADP + H(+)</text>
        <dbReference type="Rhea" id="RHEA:17989"/>
        <dbReference type="Rhea" id="RHEA-COMP:9863"/>
        <dbReference type="Rhea" id="RHEA-COMP:11604"/>
        <dbReference type="ChEBI" id="CHEBI:15378"/>
        <dbReference type="ChEBI" id="CHEBI:29999"/>
        <dbReference type="ChEBI" id="CHEBI:30616"/>
        <dbReference type="ChEBI" id="CHEBI:83421"/>
        <dbReference type="ChEBI" id="CHEBI:456216"/>
        <dbReference type="EC" id="2.7.11.1"/>
    </reaction>
</comment>
<organism evidence="16 17">
    <name type="scientific">Exocentrus adspersus</name>
    <dbReference type="NCBI Taxonomy" id="1586481"/>
    <lineage>
        <taxon>Eukaryota</taxon>
        <taxon>Metazoa</taxon>
        <taxon>Ecdysozoa</taxon>
        <taxon>Arthropoda</taxon>
        <taxon>Hexapoda</taxon>
        <taxon>Insecta</taxon>
        <taxon>Pterygota</taxon>
        <taxon>Neoptera</taxon>
        <taxon>Endopterygota</taxon>
        <taxon>Coleoptera</taxon>
        <taxon>Polyphaga</taxon>
        <taxon>Cucujiformia</taxon>
        <taxon>Chrysomeloidea</taxon>
        <taxon>Cerambycidae</taxon>
        <taxon>Lamiinae</taxon>
        <taxon>Acanthocinini</taxon>
        <taxon>Exocentrus</taxon>
    </lineage>
</organism>
<evidence type="ECO:0000256" key="9">
    <source>
        <dbReference type="ARBA" id="ARBA00048679"/>
    </source>
</evidence>
<dbReference type="InterPro" id="IPR011009">
    <property type="entry name" value="Kinase-like_dom_sf"/>
</dbReference>
<dbReference type="GO" id="GO:0005634">
    <property type="term" value="C:nucleus"/>
    <property type="evidence" value="ECO:0007669"/>
    <property type="project" value="TreeGrafter"/>
</dbReference>
<feature type="region of interest" description="Disordered" evidence="13">
    <location>
        <begin position="674"/>
        <end position="695"/>
    </location>
</feature>
<dbReference type="InterPro" id="IPR017441">
    <property type="entry name" value="Protein_kinase_ATP_BS"/>
</dbReference>
<reference evidence="16 17" key="1">
    <citation type="journal article" date="2023" name="Insect Mol. Biol.">
        <title>Genome sequencing provides insights into the evolution of gene families encoding plant cell wall-degrading enzymes in longhorned beetles.</title>
        <authorList>
            <person name="Shin N.R."/>
            <person name="Okamura Y."/>
            <person name="Kirsch R."/>
            <person name="Pauchet Y."/>
        </authorList>
    </citation>
    <scope>NUCLEOTIDE SEQUENCE [LARGE SCALE GENOMIC DNA]</scope>
    <source>
        <strain evidence="16">EAD_L_NR</strain>
    </source>
</reference>
<evidence type="ECO:0000256" key="4">
    <source>
        <dbReference type="ARBA" id="ARBA00022741"/>
    </source>
</evidence>
<evidence type="ECO:0000256" key="3">
    <source>
        <dbReference type="ARBA" id="ARBA00022679"/>
    </source>
</evidence>
<evidence type="ECO:0000256" key="12">
    <source>
        <dbReference type="PROSITE-ProRule" id="PRU10141"/>
    </source>
</evidence>
<evidence type="ECO:0000259" key="14">
    <source>
        <dbReference type="PROSITE" id="PS50011"/>
    </source>
</evidence>
<keyword evidence="4 11" id="KW-0547">Nucleotide-binding</keyword>
<protein>
    <recommendedName>
        <fullName evidence="1">non-specific serine/threonine protein kinase</fullName>
        <ecNumber evidence="1">2.7.11.1</ecNumber>
    </recommendedName>
</protein>
<accession>A0AAV8WGG9</accession>
<feature type="region of interest" description="Disordered" evidence="13">
    <location>
        <begin position="638"/>
        <end position="658"/>
    </location>
</feature>
<dbReference type="Proteomes" id="UP001159042">
    <property type="component" value="Unassembled WGS sequence"/>
</dbReference>
<dbReference type="PROSITE" id="PS50011">
    <property type="entry name" value="PROTEIN_KINASE_DOM"/>
    <property type="match status" value="2"/>
</dbReference>
<evidence type="ECO:0000256" key="1">
    <source>
        <dbReference type="ARBA" id="ARBA00012513"/>
    </source>
</evidence>
<evidence type="ECO:0000313" key="17">
    <source>
        <dbReference type="Proteomes" id="UP001159042"/>
    </source>
</evidence>
<evidence type="ECO:0000256" key="13">
    <source>
        <dbReference type="SAM" id="MobiDB-lite"/>
    </source>
</evidence>
<dbReference type="EC" id="2.7.11.1" evidence="1"/>
<dbReference type="InterPro" id="IPR000719">
    <property type="entry name" value="Prot_kinase_dom"/>
</dbReference>
<keyword evidence="5" id="KW-0418">Kinase</keyword>
<dbReference type="Pfam" id="PF00069">
    <property type="entry name" value="Pkinase"/>
    <property type="match status" value="3"/>
</dbReference>
<feature type="binding site" evidence="11 12">
    <location>
        <position position="543"/>
    </location>
    <ligand>
        <name>ATP</name>
        <dbReference type="ChEBI" id="CHEBI:30616"/>
    </ligand>
</feature>
<dbReference type="PROSITE" id="PS00107">
    <property type="entry name" value="PROTEIN_KINASE_ATP"/>
    <property type="match status" value="1"/>
</dbReference>
<dbReference type="InterPro" id="IPR008271">
    <property type="entry name" value="Ser/Thr_kinase_AS"/>
</dbReference>
<dbReference type="CDD" id="cd14046">
    <property type="entry name" value="STKc_EIF2AK4_GCN2_rpt2"/>
    <property type="match status" value="1"/>
</dbReference>
<dbReference type="SMART" id="SM00591">
    <property type="entry name" value="RWD"/>
    <property type="match status" value="1"/>
</dbReference>
<evidence type="ECO:0000256" key="5">
    <source>
        <dbReference type="ARBA" id="ARBA00022777"/>
    </source>
</evidence>
<gene>
    <name evidence="16" type="ORF">NQ315_009367</name>
</gene>
<feature type="domain" description="Protein kinase" evidence="14">
    <location>
        <begin position="514"/>
        <end position="951"/>
    </location>
</feature>
<dbReference type="GO" id="GO:0005829">
    <property type="term" value="C:cytosol"/>
    <property type="evidence" value="ECO:0007669"/>
    <property type="project" value="TreeGrafter"/>
</dbReference>
<dbReference type="PANTHER" id="PTHR11042:SF136">
    <property type="entry name" value="EIF-2-ALPHA KINASE GCN2"/>
    <property type="match status" value="1"/>
</dbReference>
<feature type="binding site" evidence="11">
    <location>
        <begin position="520"/>
        <end position="528"/>
    </location>
    <ligand>
        <name>ATP</name>
        <dbReference type="ChEBI" id="CHEBI:30616"/>
    </ligand>
</feature>
<dbReference type="InterPro" id="IPR045864">
    <property type="entry name" value="aa-tRNA-synth_II/BPL/LPL"/>
</dbReference>
<dbReference type="Gene3D" id="3.30.200.20">
    <property type="entry name" value="Phosphorylase Kinase, domain 1"/>
    <property type="match status" value="1"/>
</dbReference>
<dbReference type="PROSITE" id="PS50908">
    <property type="entry name" value="RWD"/>
    <property type="match status" value="1"/>
</dbReference>
<keyword evidence="17" id="KW-1185">Reference proteome</keyword>
<evidence type="ECO:0000313" key="16">
    <source>
        <dbReference type="EMBL" id="KAJ8925528.1"/>
    </source>
</evidence>
<dbReference type="PIRSF" id="PIRSF000660">
    <property type="entry name" value="Ser/Thr_PK_GCN2"/>
    <property type="match status" value="1"/>
</dbReference>
<dbReference type="InterPro" id="IPR016255">
    <property type="entry name" value="Gcn2"/>
</dbReference>
<dbReference type="SUPFAM" id="SSF55681">
    <property type="entry name" value="Class II aaRS and biotin synthetases"/>
    <property type="match status" value="1"/>
</dbReference>
<sequence length="1526" mass="175174">MSIEESLEVRQKNEFEALQAIYGDDLKDLRGKAVWNKWRPLNLSISLTPQQGSSGTQEIYVKIDLHIICSEKYPDRVPRISLEHGRGLSNVVLGELQEKLEAKANELKGEEMIFQLCQFVQEFLHRHNKPASMSFYDQMLQTKKEKELKEMQAKKSELDKQRQHMREEIQSRQDILKSEVRLRRENRQNSENDGDFETTRRRRTDSSADSSSESLCQQHKGPLVIEFDRNEIQRGPCIDHFTPNHVEFAGIDKKSGKMVIISEWYIEIKCKNDLSLIYRQLNSIEQEMDYLTKLKHCNLSRYYKIKHQVDEGCVTVYLLKEFIKGCTCSALFFSQNIKANVEFIKHIAKGVLTGLEFLHRNNVIHKDIKDTDVYINDAGVIKLANYSINRKLADLVSRTYGTYTKKTDIFNFGKLLLSLVQGGNVSDDNLEIPHSIQPDLYDFLTRCLVKNESECYTATQLLNHSFLHRETVHSPLKHQTQEVALDRNVSPEVFHDLLALSQSSNGQSRIKNEFEFLQHLGTGAFGDVIKVRNKLDGCYYAIKRIRLNPKKRSLNRKIIREVKLLSRLNHENVVRYYNSWIETTTIKEEIDDGTSINSGEEKAALIRKDELTINDDIERLAPPLKNVEVSITYDSKSQAPFKSSSDEDSSDDEDGVLNNLYAESDSDGIEFLHDSETSQKSASTSTTADNDSKKPHRDIVSQIDFMYIQMEFCEKSTLRIAIDNSLYLDENRVWRLFREIVEGLAHIHQQGMIHRDLKPVNIFLDSEDHVKIGDFGLATTVLKARQNEYAVSRSLIESEKEETDESKTGQVGTALYVAPEINTQSRVVYNQKVDIYSLGIILFEMFNKPSQTSMERITTISKLRQKEIIFPEEFAHGYLTMMLANALHPRNYSSLSMFHRQHTLSNPQLKGYKYLIASCFNQSVTPAQDITYDKDPLTSGAMKPLQLYDFVREVCVKIFEQHGGQNLSTPLLMPKCKFYEGSDSCVNLMTHCGSIVSLPHDLRVPFARYVAWNNITFLRRYSIERVYREKKVFGFHPRELYECAFDIVSPTQGNLLSDAEVLYIVYEIINELPGVKNKRFRIKLNHTLLLQAILLHCGVKDKHQEVLDLISDVKDRKVQKYELYNFFITLGLSDTSINLLLNLFYIECEISKASSQFQMLTKKRSGEASRLAITAIEELKIIGQYARTYGVKFDIVISPGLVYNAHQYSGMICQFVCDLTKKHKHESMEVLAAGGRYDSMITWYRSKLEQANMLGKGIQQSAVGVSISLDRLVQALQKEQVDLLKVAVCSVDTKNTVVETTKVLRSLWAAGIKTVSVEGGSVNEIQEGLNELKASHSIFINDQGIARLRNLDKDTRFQEKLYTTSELVENLPRILKASMEGSQENAISPTILSKSDSRTSYGDRGDHYQETNVSILFVDKMASNIKRRHENQIRSVLDGVFKKLTGHVIALGINLEANVITTLAFYLKFETEQRFQESARNVMEKHQKHKKYLLDVCDEIYEQKTKRTNPTIILFSLLETFYEPIF</sequence>
<dbReference type="InterPro" id="IPR050339">
    <property type="entry name" value="CC_SR_Kinase"/>
</dbReference>
<evidence type="ECO:0000256" key="11">
    <source>
        <dbReference type="PIRSR" id="PIRSR000660-2"/>
    </source>
</evidence>
<feature type="compositionally biased region" description="Low complexity" evidence="13">
    <location>
        <begin position="678"/>
        <end position="688"/>
    </location>
</feature>
<comment type="catalytic activity">
    <reaction evidence="8">
        <text>L-threonyl-[protein] + ATP = O-phospho-L-threonyl-[protein] + ADP + H(+)</text>
        <dbReference type="Rhea" id="RHEA:46608"/>
        <dbReference type="Rhea" id="RHEA-COMP:11060"/>
        <dbReference type="Rhea" id="RHEA-COMP:11605"/>
        <dbReference type="ChEBI" id="CHEBI:15378"/>
        <dbReference type="ChEBI" id="CHEBI:30013"/>
        <dbReference type="ChEBI" id="CHEBI:30616"/>
        <dbReference type="ChEBI" id="CHEBI:61977"/>
        <dbReference type="ChEBI" id="CHEBI:456216"/>
        <dbReference type="EC" id="2.7.11.1"/>
    </reaction>
</comment>
<dbReference type="Gene3D" id="1.10.510.10">
    <property type="entry name" value="Transferase(Phosphotransferase) domain 1"/>
    <property type="match status" value="2"/>
</dbReference>
<dbReference type="GO" id="GO:0000077">
    <property type="term" value="P:DNA damage checkpoint signaling"/>
    <property type="evidence" value="ECO:0007669"/>
    <property type="project" value="InterPro"/>
</dbReference>
<evidence type="ECO:0000256" key="6">
    <source>
        <dbReference type="ARBA" id="ARBA00022840"/>
    </source>
</evidence>
<feature type="compositionally biased region" description="Basic and acidic residues" evidence="13">
    <location>
        <begin position="146"/>
        <end position="190"/>
    </location>
</feature>
<comment type="caution">
    <text evidence="16">The sequence shown here is derived from an EMBL/GenBank/DDBJ whole genome shotgun (WGS) entry which is preliminary data.</text>
</comment>
<proteinExistence type="inferred from homology"/>
<dbReference type="SUPFAM" id="SSF56112">
    <property type="entry name" value="Protein kinase-like (PK-like)"/>
    <property type="match status" value="2"/>
</dbReference>